<dbReference type="Gene3D" id="3.10.129.110">
    <property type="entry name" value="Polyketide synthase dehydratase"/>
    <property type="match status" value="1"/>
</dbReference>
<feature type="region of interest" description="C-terminal hotdog fold" evidence="1">
    <location>
        <begin position="107"/>
        <end position="221"/>
    </location>
</feature>
<evidence type="ECO:0000313" key="4">
    <source>
        <dbReference type="Proteomes" id="UP001227192"/>
    </source>
</evidence>
<name>A0AAI9T5E2_PENTH</name>
<proteinExistence type="predicted"/>
<gene>
    <name evidence="3" type="ORF">VN97_g12425</name>
</gene>
<feature type="domain" description="PKS/mFAS DH" evidence="2">
    <location>
        <begin position="1"/>
        <end position="221"/>
    </location>
</feature>
<dbReference type="InterPro" id="IPR049551">
    <property type="entry name" value="PKS_DH_C"/>
</dbReference>
<evidence type="ECO:0000256" key="1">
    <source>
        <dbReference type="PROSITE-ProRule" id="PRU01363"/>
    </source>
</evidence>
<sequence length="221" mass="24707">MHRYEGRPGYSRGRHHRHDHLSLAGARVVLLPSQSSQHTDSTEVETVFSLVDVQRNEHQIDASWEYHAAWGNNREDMVPLAEGWVTVTLGESQGAILPTKPGDVPNLNSPDSDRFYSTMADIGYGYSGPFRALSSLRRSLGAARGHVANAQTGDHKGPYLVHPASLDAAFQSIILAFCLPDDGRLWSLHVPLRMKRMRIDPHLLPHNLQITHKWSSLSSHR</sequence>
<comment type="caution">
    <text evidence="3">The sequence shown here is derived from an EMBL/GenBank/DDBJ whole genome shotgun (WGS) entry which is preliminary data.</text>
</comment>
<dbReference type="Pfam" id="PF14765">
    <property type="entry name" value="PS-DH"/>
    <property type="match status" value="1"/>
</dbReference>
<accession>A0AAI9T5E2</accession>
<evidence type="ECO:0000259" key="2">
    <source>
        <dbReference type="PROSITE" id="PS52019"/>
    </source>
</evidence>
<protein>
    <recommendedName>
        <fullName evidence="2">PKS/mFAS DH domain-containing protein</fullName>
    </recommendedName>
</protein>
<keyword evidence="4" id="KW-1185">Reference proteome</keyword>
<feature type="region of interest" description="N-terminal hotdog fold" evidence="1">
    <location>
        <begin position="1"/>
        <end position="92"/>
    </location>
</feature>
<reference evidence="3" key="1">
    <citation type="submission" date="2015-06" db="EMBL/GenBank/DDBJ databases">
        <authorList>
            <person name="Nguyen H."/>
        </authorList>
    </citation>
    <scope>NUCLEOTIDE SEQUENCE</scope>
    <source>
        <strain evidence="3">DAOM 180753</strain>
    </source>
</reference>
<organism evidence="3 4">
    <name type="scientific">Penicillium thymicola</name>
    <dbReference type="NCBI Taxonomy" id="293382"/>
    <lineage>
        <taxon>Eukaryota</taxon>
        <taxon>Fungi</taxon>
        <taxon>Dikarya</taxon>
        <taxon>Ascomycota</taxon>
        <taxon>Pezizomycotina</taxon>
        <taxon>Eurotiomycetes</taxon>
        <taxon>Eurotiomycetidae</taxon>
        <taxon>Eurotiales</taxon>
        <taxon>Aspergillaceae</taxon>
        <taxon>Penicillium</taxon>
    </lineage>
</organism>
<dbReference type="EMBL" id="LACB01000925">
    <property type="protein sequence ID" value="KAJ9481081.1"/>
    <property type="molecule type" value="Genomic_DNA"/>
</dbReference>
<dbReference type="InterPro" id="IPR042104">
    <property type="entry name" value="PKS_dehydratase_sf"/>
</dbReference>
<dbReference type="Proteomes" id="UP001227192">
    <property type="component" value="Unassembled WGS sequence"/>
</dbReference>
<dbReference type="InterPro" id="IPR049900">
    <property type="entry name" value="PKS_mFAS_DH"/>
</dbReference>
<comment type="caution">
    <text evidence="1">Lacks conserved residue(s) required for the propagation of feature annotation.</text>
</comment>
<evidence type="ECO:0000313" key="3">
    <source>
        <dbReference type="EMBL" id="KAJ9481081.1"/>
    </source>
</evidence>
<dbReference type="PROSITE" id="PS52019">
    <property type="entry name" value="PKS_MFAS_DH"/>
    <property type="match status" value="1"/>
</dbReference>
<reference evidence="3" key="2">
    <citation type="journal article" date="2016" name="Fungal Biol.">
        <title>Ochratoxin A production by Penicillium thymicola.</title>
        <authorList>
            <person name="Nguyen H.D.T."/>
            <person name="McMullin D.R."/>
            <person name="Ponomareva E."/>
            <person name="Riley R."/>
            <person name="Pomraning K.R."/>
            <person name="Baker S.E."/>
            <person name="Seifert K.A."/>
        </authorList>
    </citation>
    <scope>NUCLEOTIDE SEQUENCE</scope>
    <source>
        <strain evidence="3">DAOM 180753</strain>
    </source>
</reference>
<dbReference type="AlphaFoldDB" id="A0AAI9T5E2"/>